<name>X1HIT1_9ZZZZ</name>
<gene>
    <name evidence="1" type="ORF">S03H2_36157</name>
</gene>
<dbReference type="AlphaFoldDB" id="X1HIT1"/>
<evidence type="ECO:0000313" key="1">
    <source>
        <dbReference type="EMBL" id="GAH53744.1"/>
    </source>
</evidence>
<feature type="non-terminal residue" evidence="1">
    <location>
        <position position="125"/>
    </location>
</feature>
<protein>
    <recommendedName>
        <fullName evidence="2">HTH arsR-type domain-containing protein</fullName>
    </recommendedName>
</protein>
<dbReference type="SUPFAM" id="SSF46785">
    <property type="entry name" value="Winged helix' DNA-binding domain"/>
    <property type="match status" value="1"/>
</dbReference>
<dbReference type="Gene3D" id="1.10.10.10">
    <property type="entry name" value="Winged helix-like DNA-binding domain superfamily/Winged helix DNA-binding domain"/>
    <property type="match status" value="1"/>
</dbReference>
<dbReference type="InterPro" id="IPR011991">
    <property type="entry name" value="ArsR-like_HTH"/>
</dbReference>
<organism evidence="1">
    <name type="scientific">marine sediment metagenome</name>
    <dbReference type="NCBI Taxonomy" id="412755"/>
    <lineage>
        <taxon>unclassified sequences</taxon>
        <taxon>metagenomes</taxon>
        <taxon>ecological metagenomes</taxon>
    </lineage>
</organism>
<proteinExistence type="predicted"/>
<dbReference type="EMBL" id="BARU01022173">
    <property type="protein sequence ID" value="GAH53744.1"/>
    <property type="molecule type" value="Genomic_DNA"/>
</dbReference>
<dbReference type="InterPro" id="IPR036388">
    <property type="entry name" value="WH-like_DNA-bd_sf"/>
</dbReference>
<accession>X1HIT1</accession>
<comment type="caution">
    <text evidence="1">The sequence shown here is derived from an EMBL/GenBank/DDBJ whole genome shotgun (WGS) entry which is preliminary data.</text>
</comment>
<reference evidence="1" key="1">
    <citation type="journal article" date="2014" name="Front. Microbiol.">
        <title>High frequency of phylogenetically diverse reductive dehalogenase-homologous genes in deep subseafloor sedimentary metagenomes.</title>
        <authorList>
            <person name="Kawai M."/>
            <person name="Futagami T."/>
            <person name="Toyoda A."/>
            <person name="Takaki Y."/>
            <person name="Nishi S."/>
            <person name="Hori S."/>
            <person name="Arai W."/>
            <person name="Tsubouchi T."/>
            <person name="Morono Y."/>
            <person name="Uchiyama I."/>
            <person name="Ito T."/>
            <person name="Fujiyama A."/>
            <person name="Inagaki F."/>
            <person name="Takami H."/>
        </authorList>
    </citation>
    <scope>NUCLEOTIDE SEQUENCE</scope>
    <source>
        <strain evidence="1">Expedition CK06-06</strain>
    </source>
</reference>
<dbReference type="InterPro" id="IPR036390">
    <property type="entry name" value="WH_DNA-bd_sf"/>
</dbReference>
<evidence type="ECO:0008006" key="2">
    <source>
        <dbReference type="Google" id="ProtNLM"/>
    </source>
</evidence>
<dbReference type="CDD" id="cd00090">
    <property type="entry name" value="HTH_ARSR"/>
    <property type="match status" value="1"/>
</dbReference>
<sequence length="125" mass="14402">MKNIITFPSNLFRSKTRQKVLGLFFTNPKSRYYVRQLQSMFQVSVGSLHRELKHLEEIGILKSERQGNLKYYSINTDYPLFNELKGIVSKTIGVEGSLREIIKDIFGISIAFIYGSFASGKETER</sequence>